<dbReference type="InterPro" id="IPR039428">
    <property type="entry name" value="NUOK/Mnh_C1-like"/>
</dbReference>
<evidence type="ECO:0000313" key="9">
    <source>
        <dbReference type="Proteomes" id="UP001597546"/>
    </source>
</evidence>
<dbReference type="EMBL" id="JBHULV010000008">
    <property type="protein sequence ID" value="MFD2730822.1"/>
    <property type="molecule type" value="Genomic_DNA"/>
</dbReference>
<comment type="caution">
    <text evidence="8">The sequence shown here is derived from an EMBL/GenBank/DDBJ whole genome shotgun (WGS) entry which is preliminary data.</text>
</comment>
<protein>
    <recommendedName>
        <fullName evidence="7">NADH-quinone oxidoreductase subunit K</fullName>
        <ecNumber evidence="7">7.1.1.-</ecNumber>
    </recommendedName>
    <alternativeName>
        <fullName evidence="7">NADH dehydrogenase I subunit K</fullName>
    </alternativeName>
    <alternativeName>
        <fullName evidence="7">NDH-1 subunit K</fullName>
    </alternativeName>
</protein>
<comment type="similarity">
    <text evidence="2 7">Belongs to the complex I subunit 4L family.</text>
</comment>
<evidence type="ECO:0000256" key="5">
    <source>
        <dbReference type="ARBA" id="ARBA00022989"/>
    </source>
</evidence>
<dbReference type="Pfam" id="PF00420">
    <property type="entry name" value="Oxidored_q2"/>
    <property type="match status" value="1"/>
</dbReference>
<keyword evidence="7" id="KW-0874">Quinone</keyword>
<dbReference type="PANTHER" id="PTHR11434:SF16">
    <property type="entry name" value="NADH-UBIQUINONE OXIDOREDUCTASE CHAIN 4L"/>
    <property type="match status" value="1"/>
</dbReference>
<keyword evidence="9" id="KW-1185">Reference proteome</keyword>
<evidence type="ECO:0000313" key="8">
    <source>
        <dbReference type="EMBL" id="MFD2730822.1"/>
    </source>
</evidence>
<dbReference type="Gene3D" id="1.10.287.3510">
    <property type="match status" value="1"/>
</dbReference>
<gene>
    <name evidence="7 8" type="primary">nuoK</name>
    <name evidence="8" type="ORF">ACFSSE_03825</name>
</gene>
<keyword evidence="7" id="KW-0520">NAD</keyword>
<comment type="subcellular location">
    <subcellularLocation>
        <location evidence="7">Cell membrane</location>
        <topology evidence="7">Multi-pass membrane protein</topology>
    </subcellularLocation>
    <subcellularLocation>
        <location evidence="1">Membrane</location>
        <topology evidence="1">Multi-pass membrane protein</topology>
    </subcellularLocation>
</comment>
<dbReference type="HAMAP" id="MF_01456">
    <property type="entry name" value="NDH1_NuoK"/>
    <property type="match status" value="1"/>
</dbReference>
<dbReference type="RefSeq" id="WP_379041252.1">
    <property type="nucleotide sequence ID" value="NZ_JBHSKW010000009.1"/>
</dbReference>
<feature type="transmembrane region" description="Helical" evidence="7">
    <location>
        <begin position="61"/>
        <end position="85"/>
    </location>
</feature>
<dbReference type="Proteomes" id="UP001597546">
    <property type="component" value="Unassembled WGS sequence"/>
</dbReference>
<keyword evidence="4 7" id="KW-0812">Transmembrane</keyword>
<evidence type="ECO:0000256" key="1">
    <source>
        <dbReference type="ARBA" id="ARBA00004141"/>
    </source>
</evidence>
<name>A0ABW5TNG7_9SPHI</name>
<keyword evidence="6 7" id="KW-0472">Membrane</keyword>
<comment type="function">
    <text evidence="7">NDH-1 shuttles electrons from NADH, via FMN and iron-sulfur (Fe-S) centers, to quinones in the respiratory chain. The immediate electron acceptor for the enzyme in this species is believed to be a menaquinone. Couples the redox reaction to proton translocation (for every two electrons transferred, four hydrogen ions are translocated across the cytoplasmic membrane), and thus conserves the redox energy in a proton gradient.</text>
</comment>
<evidence type="ECO:0000256" key="4">
    <source>
        <dbReference type="ARBA" id="ARBA00022692"/>
    </source>
</evidence>
<dbReference type="InterPro" id="IPR001133">
    <property type="entry name" value="NADH_UbQ_OxRdtase_chain4L/K"/>
</dbReference>
<keyword evidence="5 7" id="KW-1133">Transmembrane helix</keyword>
<proteinExistence type="inferred from homology"/>
<evidence type="ECO:0000256" key="7">
    <source>
        <dbReference type="HAMAP-Rule" id="MF_01456"/>
    </source>
</evidence>
<organism evidence="8 9">
    <name type="scientific">Pedobacter alpinus</name>
    <dbReference type="NCBI Taxonomy" id="1590643"/>
    <lineage>
        <taxon>Bacteria</taxon>
        <taxon>Pseudomonadati</taxon>
        <taxon>Bacteroidota</taxon>
        <taxon>Sphingobacteriia</taxon>
        <taxon>Sphingobacteriales</taxon>
        <taxon>Sphingobacteriaceae</taxon>
        <taxon>Pedobacter</taxon>
    </lineage>
</organism>
<keyword evidence="3 7" id="KW-0813">Transport</keyword>
<dbReference type="NCBIfam" id="NF004320">
    <property type="entry name" value="PRK05715.1-2"/>
    <property type="match status" value="1"/>
</dbReference>
<dbReference type="PANTHER" id="PTHR11434">
    <property type="entry name" value="NADH-UBIQUINONE OXIDOREDUCTASE SUBUNIT ND4L"/>
    <property type="match status" value="1"/>
</dbReference>
<keyword evidence="8" id="KW-0560">Oxidoreductase</keyword>
<reference evidence="9" key="1">
    <citation type="journal article" date="2019" name="Int. J. Syst. Evol. Microbiol.">
        <title>The Global Catalogue of Microorganisms (GCM) 10K type strain sequencing project: providing services to taxonomists for standard genome sequencing and annotation.</title>
        <authorList>
            <consortium name="The Broad Institute Genomics Platform"/>
            <consortium name="The Broad Institute Genome Sequencing Center for Infectious Disease"/>
            <person name="Wu L."/>
            <person name="Ma J."/>
        </authorList>
    </citation>
    <scope>NUCLEOTIDE SEQUENCE [LARGE SCALE GENOMIC DNA]</scope>
    <source>
        <strain evidence="9">KCTC 42456</strain>
    </source>
</reference>
<comment type="subunit">
    <text evidence="7">NDH-1 is composed of 14 different subunits. Subunits NuoA, H, J, K, L, M, N constitute the membrane sector of the complex.</text>
</comment>
<evidence type="ECO:0000256" key="6">
    <source>
        <dbReference type="ARBA" id="ARBA00023136"/>
    </source>
</evidence>
<comment type="catalytic activity">
    <reaction evidence="7">
        <text>a quinone + NADH + 5 H(+)(in) = a quinol + NAD(+) + 4 H(+)(out)</text>
        <dbReference type="Rhea" id="RHEA:57888"/>
        <dbReference type="ChEBI" id="CHEBI:15378"/>
        <dbReference type="ChEBI" id="CHEBI:24646"/>
        <dbReference type="ChEBI" id="CHEBI:57540"/>
        <dbReference type="ChEBI" id="CHEBI:57945"/>
        <dbReference type="ChEBI" id="CHEBI:132124"/>
    </reaction>
</comment>
<feature type="transmembrane region" description="Helical" evidence="7">
    <location>
        <begin position="31"/>
        <end position="49"/>
    </location>
</feature>
<dbReference type="EC" id="7.1.1.-" evidence="7"/>
<keyword evidence="7" id="KW-1278">Translocase</keyword>
<accession>A0ABW5TNG7</accession>
<dbReference type="GO" id="GO:0050136">
    <property type="term" value="F:NADH dehydrogenase (quinone) (non-electrogenic) activity"/>
    <property type="evidence" value="ECO:0007669"/>
    <property type="project" value="UniProtKB-EC"/>
</dbReference>
<sequence length="101" mass="10999">MIPLAHFLFIGATLFSLGLFAVITRKNAIQILMGVELMINASILNMVAFGKYDRIDNTGEIFALFIIVLAAAAVAVALVIIMNLYKRSQTIDPNQSNTLKG</sequence>
<evidence type="ECO:0000256" key="3">
    <source>
        <dbReference type="ARBA" id="ARBA00022448"/>
    </source>
</evidence>
<feature type="transmembrane region" description="Helical" evidence="7">
    <location>
        <begin position="6"/>
        <end position="24"/>
    </location>
</feature>
<evidence type="ECO:0000256" key="2">
    <source>
        <dbReference type="ARBA" id="ARBA00010519"/>
    </source>
</evidence>
<keyword evidence="7" id="KW-1003">Cell membrane</keyword>